<organism evidence="7 8">
    <name type="scientific">Saprolegnia parasitica (strain CBS 223.65)</name>
    <dbReference type="NCBI Taxonomy" id="695850"/>
    <lineage>
        <taxon>Eukaryota</taxon>
        <taxon>Sar</taxon>
        <taxon>Stramenopiles</taxon>
        <taxon>Oomycota</taxon>
        <taxon>Saprolegniomycetes</taxon>
        <taxon>Saprolegniales</taxon>
        <taxon>Saprolegniaceae</taxon>
        <taxon>Saprolegnia</taxon>
    </lineage>
</organism>
<feature type="signal peptide" evidence="4">
    <location>
        <begin position="1"/>
        <end position="17"/>
    </location>
</feature>
<keyword evidence="1 4" id="KW-0732">Signal</keyword>
<dbReference type="Pfam" id="PF14008">
    <property type="entry name" value="Metallophos_C"/>
    <property type="match status" value="1"/>
</dbReference>
<evidence type="ECO:0000259" key="5">
    <source>
        <dbReference type="Pfam" id="PF00149"/>
    </source>
</evidence>
<accession>A0A067C9M3</accession>
<dbReference type="PANTHER" id="PTHR22953">
    <property type="entry name" value="ACID PHOSPHATASE RELATED"/>
    <property type="match status" value="1"/>
</dbReference>
<dbReference type="InterPro" id="IPR004843">
    <property type="entry name" value="Calcineurin-like_PHP"/>
</dbReference>
<evidence type="ECO:0000259" key="6">
    <source>
        <dbReference type="Pfam" id="PF14008"/>
    </source>
</evidence>
<dbReference type="KEGG" id="spar:SPRG_07874"/>
<feature type="domain" description="Purple acid phosphatase C-terminal" evidence="6">
    <location>
        <begin position="395"/>
        <end position="454"/>
    </location>
</feature>
<dbReference type="VEuPathDB" id="FungiDB:SPRG_07874"/>
<dbReference type="SUPFAM" id="SSF56300">
    <property type="entry name" value="Metallo-dependent phosphatases"/>
    <property type="match status" value="1"/>
</dbReference>
<dbReference type="PANTHER" id="PTHR22953:SF153">
    <property type="entry name" value="PURPLE ACID PHOSPHATASE"/>
    <property type="match status" value="1"/>
</dbReference>
<dbReference type="InterPro" id="IPR039331">
    <property type="entry name" value="PAPs-like"/>
</dbReference>
<dbReference type="GO" id="GO:0003993">
    <property type="term" value="F:acid phosphatase activity"/>
    <property type="evidence" value="ECO:0007669"/>
    <property type="project" value="UniProtKB-EC"/>
</dbReference>
<comment type="similarity">
    <text evidence="4">Belongs to the metallophosphoesterase superfamily. Purple acid phosphatase family.</text>
</comment>
<evidence type="ECO:0000256" key="1">
    <source>
        <dbReference type="ARBA" id="ARBA00022729"/>
    </source>
</evidence>
<dbReference type="GO" id="GO:0046872">
    <property type="term" value="F:metal ion binding"/>
    <property type="evidence" value="ECO:0007669"/>
    <property type="project" value="InterPro"/>
</dbReference>
<dbReference type="EMBL" id="KK583219">
    <property type="protein sequence ID" value="KDO27168.1"/>
    <property type="molecule type" value="Genomic_DNA"/>
</dbReference>
<comment type="catalytic activity">
    <reaction evidence="4">
        <text>a phosphate monoester + H2O = an alcohol + phosphate</text>
        <dbReference type="Rhea" id="RHEA:15017"/>
        <dbReference type="ChEBI" id="CHEBI:15377"/>
        <dbReference type="ChEBI" id="CHEBI:30879"/>
        <dbReference type="ChEBI" id="CHEBI:43474"/>
        <dbReference type="ChEBI" id="CHEBI:67140"/>
        <dbReference type="EC" id="3.1.3.2"/>
    </reaction>
</comment>
<gene>
    <name evidence="7" type="ORF">SPRG_07874</name>
</gene>
<dbReference type="Gene3D" id="2.60.40.380">
    <property type="entry name" value="Purple acid phosphatase-like, N-terminal"/>
    <property type="match status" value="1"/>
</dbReference>
<dbReference type="InterPro" id="IPR025733">
    <property type="entry name" value="PAPs_C"/>
</dbReference>
<dbReference type="OrthoDB" id="77355at2759"/>
<dbReference type="CDD" id="cd00839">
    <property type="entry name" value="MPP_PAPs"/>
    <property type="match status" value="1"/>
</dbReference>
<dbReference type="OMA" id="PWMDERN"/>
<dbReference type="SUPFAM" id="SSF49363">
    <property type="entry name" value="Purple acid phosphatase, N-terminal domain"/>
    <property type="match status" value="1"/>
</dbReference>
<dbReference type="RefSeq" id="XP_012202255.1">
    <property type="nucleotide sequence ID" value="XM_012346865.1"/>
</dbReference>
<dbReference type="AlphaFoldDB" id="A0A067C9M3"/>
<keyword evidence="3" id="KW-0325">Glycoprotein</keyword>
<name>A0A067C9M3_SAPPC</name>
<evidence type="ECO:0000313" key="8">
    <source>
        <dbReference type="Proteomes" id="UP000030745"/>
    </source>
</evidence>
<feature type="chain" id="PRO_5005103537" description="Purple acid phosphatase" evidence="4">
    <location>
        <begin position="18"/>
        <end position="488"/>
    </location>
</feature>
<keyword evidence="2 4" id="KW-0378">Hydrolase</keyword>
<dbReference type="InterPro" id="IPR029052">
    <property type="entry name" value="Metallo-depent_PP-like"/>
</dbReference>
<protein>
    <recommendedName>
        <fullName evidence="4">Purple acid phosphatase</fullName>
        <ecNumber evidence="4">3.1.3.2</ecNumber>
    </recommendedName>
</protein>
<evidence type="ECO:0000256" key="4">
    <source>
        <dbReference type="RuleBase" id="RU361203"/>
    </source>
</evidence>
<keyword evidence="8" id="KW-1185">Reference proteome</keyword>
<dbReference type="InterPro" id="IPR041792">
    <property type="entry name" value="MPP_PAP"/>
</dbReference>
<evidence type="ECO:0000256" key="2">
    <source>
        <dbReference type="ARBA" id="ARBA00022801"/>
    </source>
</evidence>
<dbReference type="InterPro" id="IPR008963">
    <property type="entry name" value="Purple_acid_Pase-like_N"/>
</dbReference>
<dbReference type="Proteomes" id="UP000030745">
    <property type="component" value="Unassembled WGS sequence"/>
</dbReference>
<sequence>MFPTLASLLASAMLVTAAVDQVHLGLTNANVNCPNGVSVAFASDVSSPLSVSFATPGASPKSVPTTVDSFKFKSKLYSYTSPFLHTARLCNLEASATYAYAIGGSDKACAGSFVQSFVMPPRSDADTPTVLGIIGDVGSDHIDDTLRNTAAGINGTAAHAIFIVGDLAYANGEYEQWDAWYRQAQPIFSSIPTLAISGNHETTKGGGATKPKDKKKFLPENYLGYIHHVNNPVSAAQNAKLRTYYSMDVGHVHAVFVDDYAGYRGDDDDVVGTQPWMDERNLQLQWLENDLAAVDRQKTPWVLVLKHNPYYNSWDRHQCQCDKKRFEISDPDKCWAGEYHEDSDKKASSQPHCANQAKLEDVYVKYGVDIVAAGHVHSYERTAPIVQNKIDTKKGVVYITTGAGGHGNDCTRLKDVPAWSTAAYSGAFGATRMVATRDALNVYWFANKNETALDAFVMTKDGIVSSTPSDLMTTIGLPPVVGVCDLDD</sequence>
<evidence type="ECO:0000313" key="7">
    <source>
        <dbReference type="EMBL" id="KDO27168.1"/>
    </source>
</evidence>
<feature type="domain" description="Calcineurin-like phosphoesterase" evidence="5">
    <location>
        <begin position="132"/>
        <end position="379"/>
    </location>
</feature>
<evidence type="ECO:0000256" key="3">
    <source>
        <dbReference type="ARBA" id="ARBA00023180"/>
    </source>
</evidence>
<dbReference type="Pfam" id="PF00149">
    <property type="entry name" value="Metallophos"/>
    <property type="match status" value="1"/>
</dbReference>
<dbReference type="Gene3D" id="3.60.21.10">
    <property type="match status" value="1"/>
</dbReference>
<dbReference type="GeneID" id="24130124"/>
<proteinExistence type="inferred from homology"/>
<reference evidence="7 8" key="1">
    <citation type="journal article" date="2013" name="PLoS Genet.">
        <title>Distinctive expansion of potential virulence genes in the genome of the oomycete fish pathogen Saprolegnia parasitica.</title>
        <authorList>
            <person name="Jiang R.H."/>
            <person name="de Bruijn I."/>
            <person name="Haas B.J."/>
            <person name="Belmonte R."/>
            <person name="Lobach L."/>
            <person name="Christie J."/>
            <person name="van den Ackerveken G."/>
            <person name="Bottin A."/>
            <person name="Bulone V."/>
            <person name="Diaz-Moreno S.M."/>
            <person name="Dumas B."/>
            <person name="Fan L."/>
            <person name="Gaulin E."/>
            <person name="Govers F."/>
            <person name="Grenville-Briggs L.J."/>
            <person name="Horner N.R."/>
            <person name="Levin J.Z."/>
            <person name="Mammella M."/>
            <person name="Meijer H.J."/>
            <person name="Morris P."/>
            <person name="Nusbaum C."/>
            <person name="Oome S."/>
            <person name="Phillips A.J."/>
            <person name="van Rooyen D."/>
            <person name="Rzeszutek E."/>
            <person name="Saraiva M."/>
            <person name="Secombes C.J."/>
            <person name="Seidl M.F."/>
            <person name="Snel B."/>
            <person name="Stassen J.H."/>
            <person name="Sykes S."/>
            <person name="Tripathy S."/>
            <person name="van den Berg H."/>
            <person name="Vega-Arreguin J.C."/>
            <person name="Wawra S."/>
            <person name="Young S.K."/>
            <person name="Zeng Q."/>
            <person name="Dieguez-Uribeondo J."/>
            <person name="Russ C."/>
            <person name="Tyler B.M."/>
            <person name="van West P."/>
        </authorList>
    </citation>
    <scope>NUCLEOTIDE SEQUENCE [LARGE SCALE GENOMIC DNA]</scope>
    <source>
        <strain evidence="7 8">CBS 223.65</strain>
    </source>
</reference>
<dbReference type="EC" id="3.1.3.2" evidence="4"/>